<dbReference type="InterPro" id="IPR044638">
    <property type="entry name" value="ALDH7A1-like"/>
</dbReference>
<evidence type="ECO:0000313" key="9">
    <source>
        <dbReference type="EMBL" id="ETW77308.1"/>
    </source>
</evidence>
<dbReference type="PROSITE" id="PS00687">
    <property type="entry name" value="ALDEHYDE_DEHYDR_GLU"/>
    <property type="match status" value="1"/>
</dbReference>
<name>W4JUT7_HETIT</name>
<dbReference type="InterPro" id="IPR015590">
    <property type="entry name" value="Aldehyde_DH_dom"/>
</dbReference>
<proteinExistence type="inferred from homology"/>
<dbReference type="EC" id="1.2.1.3" evidence="5"/>
<dbReference type="Proteomes" id="UP000030671">
    <property type="component" value="Unassembled WGS sequence"/>
</dbReference>
<dbReference type="Gene3D" id="3.40.309.10">
    <property type="entry name" value="Aldehyde Dehydrogenase, Chain A, domain 2"/>
    <property type="match status" value="1"/>
</dbReference>
<organism evidence="9 10">
    <name type="scientific">Heterobasidion irregulare (strain TC 32-1)</name>
    <dbReference type="NCBI Taxonomy" id="747525"/>
    <lineage>
        <taxon>Eukaryota</taxon>
        <taxon>Fungi</taxon>
        <taxon>Dikarya</taxon>
        <taxon>Basidiomycota</taxon>
        <taxon>Agaricomycotina</taxon>
        <taxon>Agaricomycetes</taxon>
        <taxon>Russulales</taxon>
        <taxon>Bondarzewiaceae</taxon>
        <taxon>Heterobasidion</taxon>
        <taxon>Heterobasidion annosum species complex</taxon>
    </lineage>
</organism>
<feature type="domain" description="Aldehyde dehydrogenase" evidence="8">
    <location>
        <begin position="58"/>
        <end position="519"/>
    </location>
</feature>
<dbReference type="OrthoDB" id="310895at2759"/>
<dbReference type="InterPro" id="IPR029510">
    <property type="entry name" value="Ald_DH_CS_GLU"/>
</dbReference>
<dbReference type="STRING" id="747525.W4JUT7"/>
<protein>
    <recommendedName>
        <fullName evidence="5">aldehyde dehydrogenase (NAD(+))</fullName>
        <ecNumber evidence="5">1.2.1.3</ecNumber>
    </recommendedName>
</protein>
<dbReference type="PANTHER" id="PTHR43521">
    <property type="entry name" value="ALPHA-AMINOADIPIC SEMIALDEHYDE DEHYDROGENASE"/>
    <property type="match status" value="1"/>
</dbReference>
<feature type="active site" evidence="6">
    <location>
        <position position="290"/>
    </location>
</feature>
<evidence type="ECO:0000256" key="7">
    <source>
        <dbReference type="RuleBase" id="RU003345"/>
    </source>
</evidence>
<dbReference type="CDD" id="cd07130">
    <property type="entry name" value="ALDH_F7_AASADH"/>
    <property type="match status" value="1"/>
</dbReference>
<evidence type="ECO:0000259" key="8">
    <source>
        <dbReference type="Pfam" id="PF00171"/>
    </source>
</evidence>
<dbReference type="Gene3D" id="3.40.605.10">
    <property type="entry name" value="Aldehyde Dehydrogenase, Chain A, domain 1"/>
    <property type="match status" value="1"/>
</dbReference>
<keyword evidence="4" id="KW-0520">NAD</keyword>
<evidence type="ECO:0000256" key="3">
    <source>
        <dbReference type="ARBA" id="ARBA00023002"/>
    </source>
</evidence>
<evidence type="ECO:0000313" key="10">
    <source>
        <dbReference type="Proteomes" id="UP000030671"/>
    </source>
</evidence>
<dbReference type="HOGENOM" id="CLU_005391_1_2_1"/>
<dbReference type="eggNOG" id="KOG2453">
    <property type="taxonomic scope" value="Eukaryota"/>
</dbReference>
<sequence length="540" mass="56618">MLMLARNRAGTLQGALLAAAARRQLSSRASTVLSALDIPTTGQELDGVYDGEWKGSGDVLESVCPTTGEVLARVKSASPKELHDALGKTREAYTHFRNVPAPQRGEIVRQIREALAAKRDALGALVSLEMGKIRTEGIGEVQEFVDICDYATGLSRMMNGRVVASERPGHTILEVPNPLGVLGVLSAFNFPVAVYGWNLSISMAAGNATIWKPSPTTSLCSIAVTKIVAGVLERNGLPGAIASLVTGGKDVGEGVAGSRDVDMVSFTGSEAVGRIVGRTVQSRFGKSLLELGGNNASIIMPDADLSLALPAVYFGAVGTAGQRCTTTRRLYLHRDIAPAFLARLQALYASVRIGDPLAPGTLLGPLHNRAALSVYDTALSELRAAGAEILTGGARVADAPLDRGFFVRPTIAVPRSTDHADAVWATERFAPVLKVAVFDALEEAIAWNNSVPQGLSSSLWTRDVRNVGKWIGPAGSDAGIVNVNVGTSGAEIGAAFGGNKSTGWGRESGGDAWKQYVRWSACTINYSDAAPLAQGVDFSA</sequence>
<dbReference type="InterPro" id="IPR016162">
    <property type="entry name" value="Ald_DH_N"/>
</dbReference>
<reference evidence="9 10" key="1">
    <citation type="journal article" date="2012" name="New Phytol.">
        <title>Insight into trade-off between wood decay and parasitism from the genome of a fungal forest pathogen.</title>
        <authorList>
            <person name="Olson A."/>
            <person name="Aerts A."/>
            <person name="Asiegbu F."/>
            <person name="Belbahri L."/>
            <person name="Bouzid O."/>
            <person name="Broberg A."/>
            <person name="Canback B."/>
            <person name="Coutinho P.M."/>
            <person name="Cullen D."/>
            <person name="Dalman K."/>
            <person name="Deflorio G."/>
            <person name="van Diepen L.T."/>
            <person name="Dunand C."/>
            <person name="Duplessis S."/>
            <person name="Durling M."/>
            <person name="Gonthier P."/>
            <person name="Grimwood J."/>
            <person name="Fossdal C.G."/>
            <person name="Hansson D."/>
            <person name="Henrissat B."/>
            <person name="Hietala A."/>
            <person name="Himmelstrand K."/>
            <person name="Hoffmeister D."/>
            <person name="Hogberg N."/>
            <person name="James T.Y."/>
            <person name="Karlsson M."/>
            <person name="Kohler A."/>
            <person name="Kues U."/>
            <person name="Lee Y.H."/>
            <person name="Lin Y.C."/>
            <person name="Lind M."/>
            <person name="Lindquist E."/>
            <person name="Lombard V."/>
            <person name="Lucas S."/>
            <person name="Lunden K."/>
            <person name="Morin E."/>
            <person name="Murat C."/>
            <person name="Park J."/>
            <person name="Raffaello T."/>
            <person name="Rouze P."/>
            <person name="Salamov A."/>
            <person name="Schmutz J."/>
            <person name="Solheim H."/>
            <person name="Stahlberg J."/>
            <person name="Velez H."/>
            <person name="de Vries R.P."/>
            <person name="Wiebenga A."/>
            <person name="Woodward S."/>
            <person name="Yakovlev I."/>
            <person name="Garbelotto M."/>
            <person name="Martin F."/>
            <person name="Grigoriev I.V."/>
            <person name="Stenlid J."/>
        </authorList>
    </citation>
    <scope>NUCLEOTIDE SEQUENCE [LARGE SCALE GENOMIC DNA]</scope>
    <source>
        <strain evidence="9 10">TC 32-1</strain>
    </source>
</reference>
<dbReference type="GO" id="GO:0004029">
    <property type="term" value="F:aldehyde dehydrogenase (NAD+) activity"/>
    <property type="evidence" value="ECO:0007669"/>
    <property type="project" value="UniProtKB-EC"/>
</dbReference>
<dbReference type="InterPro" id="IPR016163">
    <property type="entry name" value="Ald_DH_C"/>
</dbReference>
<dbReference type="EMBL" id="KI925463">
    <property type="protein sequence ID" value="ETW77308.1"/>
    <property type="molecule type" value="Genomic_DNA"/>
</dbReference>
<evidence type="ECO:0000256" key="4">
    <source>
        <dbReference type="ARBA" id="ARBA00023027"/>
    </source>
</evidence>
<dbReference type="SUPFAM" id="SSF53720">
    <property type="entry name" value="ALDH-like"/>
    <property type="match status" value="1"/>
</dbReference>
<accession>W4JUT7</accession>
<evidence type="ECO:0000256" key="1">
    <source>
        <dbReference type="ARBA" id="ARBA00009986"/>
    </source>
</evidence>
<dbReference type="Pfam" id="PF00171">
    <property type="entry name" value="Aldedh"/>
    <property type="match status" value="1"/>
</dbReference>
<dbReference type="RefSeq" id="XP_009550829.1">
    <property type="nucleotide sequence ID" value="XM_009552534.1"/>
</dbReference>
<dbReference type="AlphaFoldDB" id="W4JUT7"/>
<dbReference type="KEGG" id="hir:HETIRDRAFT_436232"/>
<comment type="subunit">
    <text evidence="2">Homotetramer.</text>
</comment>
<keyword evidence="10" id="KW-1185">Reference proteome</keyword>
<dbReference type="GeneID" id="20674876"/>
<keyword evidence="3 7" id="KW-0560">Oxidoreductase</keyword>
<evidence type="ECO:0000256" key="5">
    <source>
        <dbReference type="ARBA" id="ARBA00024226"/>
    </source>
</evidence>
<dbReference type="PANTHER" id="PTHR43521:SF1">
    <property type="entry name" value="ALPHA-AMINOADIPIC SEMIALDEHYDE DEHYDROGENASE"/>
    <property type="match status" value="1"/>
</dbReference>
<dbReference type="InterPro" id="IPR016161">
    <property type="entry name" value="Ald_DH/histidinol_DH"/>
</dbReference>
<evidence type="ECO:0000256" key="6">
    <source>
        <dbReference type="PROSITE-ProRule" id="PRU10007"/>
    </source>
</evidence>
<gene>
    <name evidence="9" type="ORF">HETIRDRAFT_436232</name>
</gene>
<evidence type="ECO:0000256" key="2">
    <source>
        <dbReference type="ARBA" id="ARBA00011881"/>
    </source>
</evidence>
<dbReference type="InParanoid" id="W4JUT7"/>
<comment type="similarity">
    <text evidence="1 7">Belongs to the aldehyde dehydrogenase family.</text>
</comment>